<name>Q11H67_CHESB</name>
<feature type="signal peptide" evidence="6">
    <location>
        <begin position="1"/>
        <end position="29"/>
    </location>
</feature>
<dbReference type="PANTHER" id="PTHR30006">
    <property type="entry name" value="THIAMINE-BINDING PERIPLASMIC PROTEIN-RELATED"/>
    <property type="match status" value="1"/>
</dbReference>
<evidence type="ECO:0000256" key="5">
    <source>
        <dbReference type="ARBA" id="ARBA00022764"/>
    </source>
</evidence>
<dbReference type="STRING" id="266779.Meso_1865"/>
<evidence type="ECO:0000256" key="4">
    <source>
        <dbReference type="ARBA" id="ARBA00022729"/>
    </source>
</evidence>
<comment type="similarity">
    <text evidence="2">Belongs to the bacterial solute-binding protein 1 family.</text>
</comment>
<evidence type="ECO:0000313" key="7">
    <source>
        <dbReference type="EMBL" id="ABG63258.1"/>
    </source>
</evidence>
<dbReference type="GO" id="GO:0030288">
    <property type="term" value="C:outer membrane-bounded periplasmic space"/>
    <property type="evidence" value="ECO:0007669"/>
    <property type="project" value="TreeGrafter"/>
</dbReference>
<sequence precursor="true">MNGSRQMKYWNGAVAAIAVLMLGASPSSAEDKPESIIVNTSGGENGPMLREAYFNDFEATTGIKIVDSSPADFGRLRAMVESGNVEYTVTEVESEDAWRAIEMNLLEPIDDEIVDRSKFPPQTLNPYLYPISSYSTVIGYSTEAFPEGGPTNWKEFWDVKTFPGPRSMRNHPIDNLEAALLADGVAPEDLYPLDLDRAFAKLDEIYPHVTTWWTTGAQQAQQLIDGEVVITTGYNSRLYSAIRKGAPIKMEFGGGILKAAAYAIPRGAPHAEWGQRFLATMAKPENQGKYALAFGLSGPDPDHVNYVPEDVRQLLPLHPDNLKKQVWMDQEWWLENGEAVSERWTEWMLSHN</sequence>
<dbReference type="PANTHER" id="PTHR30006:SF3">
    <property type="entry name" value="THIAMINE-BINDING PERIPLASMIC PROTEIN"/>
    <property type="match status" value="1"/>
</dbReference>
<dbReference type="SUPFAM" id="SSF53850">
    <property type="entry name" value="Periplasmic binding protein-like II"/>
    <property type="match status" value="1"/>
</dbReference>
<dbReference type="HOGENOM" id="CLU_026974_8_0_5"/>
<proteinExistence type="inferred from homology"/>
<dbReference type="Gene3D" id="3.40.190.10">
    <property type="entry name" value="Periplasmic binding protein-like II"/>
    <property type="match status" value="2"/>
</dbReference>
<dbReference type="CDD" id="cd13589">
    <property type="entry name" value="PBP2_polyamine_RpCGA009"/>
    <property type="match status" value="1"/>
</dbReference>
<dbReference type="GO" id="GO:0030976">
    <property type="term" value="F:thiamine pyrophosphate binding"/>
    <property type="evidence" value="ECO:0007669"/>
    <property type="project" value="TreeGrafter"/>
</dbReference>
<dbReference type="AlphaFoldDB" id="Q11H67"/>
<evidence type="ECO:0000256" key="3">
    <source>
        <dbReference type="ARBA" id="ARBA00022448"/>
    </source>
</evidence>
<keyword evidence="4 6" id="KW-0732">Signal</keyword>
<organism evidence="7">
    <name type="scientific">Chelativorans sp. (strain BNC1)</name>
    <dbReference type="NCBI Taxonomy" id="266779"/>
    <lineage>
        <taxon>Bacteria</taxon>
        <taxon>Pseudomonadati</taxon>
        <taxon>Pseudomonadota</taxon>
        <taxon>Alphaproteobacteria</taxon>
        <taxon>Hyphomicrobiales</taxon>
        <taxon>Phyllobacteriaceae</taxon>
        <taxon>Chelativorans</taxon>
    </lineage>
</organism>
<protein>
    <submittedName>
        <fullName evidence="7">Extracellular solute-binding protein, family 1</fullName>
    </submittedName>
</protein>
<evidence type="ECO:0000256" key="2">
    <source>
        <dbReference type="ARBA" id="ARBA00008520"/>
    </source>
</evidence>
<dbReference type="EMBL" id="CP000390">
    <property type="protein sequence ID" value="ABG63258.1"/>
    <property type="molecule type" value="Genomic_DNA"/>
</dbReference>
<dbReference type="KEGG" id="mes:Meso_1865"/>
<dbReference type="Pfam" id="PF13416">
    <property type="entry name" value="SBP_bac_8"/>
    <property type="match status" value="1"/>
</dbReference>
<reference evidence="7" key="1">
    <citation type="submission" date="2006-06" db="EMBL/GenBank/DDBJ databases">
        <title>Complete sequence of chromosome of Chelativorans sp. BNC1.</title>
        <authorList>
            <consortium name="US DOE Joint Genome Institute"/>
            <person name="Copeland A."/>
            <person name="Lucas S."/>
            <person name="Lapidus A."/>
            <person name="Barry K."/>
            <person name="Detter J.C."/>
            <person name="Glavina del Rio T."/>
            <person name="Hammon N."/>
            <person name="Israni S."/>
            <person name="Dalin E."/>
            <person name="Tice H."/>
            <person name="Pitluck S."/>
            <person name="Chertkov O."/>
            <person name="Brettin T."/>
            <person name="Bruce D."/>
            <person name="Han C."/>
            <person name="Tapia R."/>
            <person name="Gilna P."/>
            <person name="Schmutz J."/>
            <person name="Larimer F."/>
            <person name="Land M."/>
            <person name="Hauser L."/>
            <person name="Kyrpides N."/>
            <person name="Mikhailova N."/>
            <person name="Richardson P."/>
        </authorList>
    </citation>
    <scope>NUCLEOTIDE SEQUENCE</scope>
    <source>
        <strain evidence="7">BNC1</strain>
    </source>
</reference>
<dbReference type="eggNOG" id="COG0687">
    <property type="taxonomic scope" value="Bacteria"/>
</dbReference>
<evidence type="ECO:0000256" key="6">
    <source>
        <dbReference type="SAM" id="SignalP"/>
    </source>
</evidence>
<dbReference type="GO" id="GO:0030975">
    <property type="term" value="F:thiamine binding"/>
    <property type="evidence" value="ECO:0007669"/>
    <property type="project" value="TreeGrafter"/>
</dbReference>
<comment type="subcellular location">
    <subcellularLocation>
        <location evidence="1">Periplasm</location>
    </subcellularLocation>
</comment>
<dbReference type="OrthoDB" id="9815444at2"/>
<dbReference type="InterPro" id="IPR006059">
    <property type="entry name" value="SBP"/>
</dbReference>
<gene>
    <name evidence="7" type="ordered locus">Meso_1865</name>
</gene>
<evidence type="ECO:0000256" key="1">
    <source>
        <dbReference type="ARBA" id="ARBA00004418"/>
    </source>
</evidence>
<dbReference type="GO" id="GO:0015888">
    <property type="term" value="P:thiamine transport"/>
    <property type="evidence" value="ECO:0007669"/>
    <property type="project" value="TreeGrafter"/>
</dbReference>
<accession>Q11H67</accession>
<keyword evidence="5" id="KW-0574">Periplasm</keyword>
<feature type="chain" id="PRO_5004180258" evidence="6">
    <location>
        <begin position="30"/>
        <end position="352"/>
    </location>
</feature>
<keyword evidence="3" id="KW-0813">Transport</keyword>